<accession>A0AAU9LJV2</accession>
<evidence type="ECO:0000313" key="3">
    <source>
        <dbReference type="Proteomes" id="UP001157418"/>
    </source>
</evidence>
<evidence type="ECO:0000256" key="1">
    <source>
        <dbReference type="SAM" id="MobiDB-lite"/>
    </source>
</evidence>
<comment type="caution">
    <text evidence="2">The sequence shown here is derived from an EMBL/GenBank/DDBJ whole genome shotgun (WGS) entry which is preliminary data.</text>
</comment>
<name>A0AAU9LJV2_9ASTR</name>
<feature type="compositionally biased region" description="Basic and acidic residues" evidence="1">
    <location>
        <begin position="62"/>
        <end position="78"/>
    </location>
</feature>
<dbReference type="AlphaFoldDB" id="A0AAU9LJV2"/>
<feature type="compositionally biased region" description="Polar residues" evidence="1">
    <location>
        <begin position="46"/>
        <end position="55"/>
    </location>
</feature>
<feature type="region of interest" description="Disordered" evidence="1">
    <location>
        <begin position="29"/>
        <end position="78"/>
    </location>
</feature>
<reference evidence="2 3" key="1">
    <citation type="submission" date="2022-01" db="EMBL/GenBank/DDBJ databases">
        <authorList>
            <person name="Xiong W."/>
            <person name="Schranz E."/>
        </authorList>
    </citation>
    <scope>NUCLEOTIDE SEQUENCE [LARGE SCALE GENOMIC DNA]</scope>
</reference>
<proteinExistence type="predicted"/>
<sequence>MFAIQFNILIKIRFLHNQRFLIHYISLTNQRVPPPPPFTSSLPSSANRGQQQPSSKGLRHTRQTESDLHSEAKKQLSL</sequence>
<dbReference type="EMBL" id="CAKMRJ010000001">
    <property type="protein sequence ID" value="CAH1413716.1"/>
    <property type="molecule type" value="Genomic_DNA"/>
</dbReference>
<dbReference type="Proteomes" id="UP001157418">
    <property type="component" value="Unassembled WGS sequence"/>
</dbReference>
<evidence type="ECO:0000313" key="2">
    <source>
        <dbReference type="EMBL" id="CAH1413716.1"/>
    </source>
</evidence>
<organism evidence="2 3">
    <name type="scientific">Lactuca virosa</name>
    <dbReference type="NCBI Taxonomy" id="75947"/>
    <lineage>
        <taxon>Eukaryota</taxon>
        <taxon>Viridiplantae</taxon>
        <taxon>Streptophyta</taxon>
        <taxon>Embryophyta</taxon>
        <taxon>Tracheophyta</taxon>
        <taxon>Spermatophyta</taxon>
        <taxon>Magnoliopsida</taxon>
        <taxon>eudicotyledons</taxon>
        <taxon>Gunneridae</taxon>
        <taxon>Pentapetalae</taxon>
        <taxon>asterids</taxon>
        <taxon>campanulids</taxon>
        <taxon>Asterales</taxon>
        <taxon>Asteraceae</taxon>
        <taxon>Cichorioideae</taxon>
        <taxon>Cichorieae</taxon>
        <taxon>Lactucinae</taxon>
        <taxon>Lactuca</taxon>
    </lineage>
</organism>
<gene>
    <name evidence="2" type="ORF">LVIROSA_LOCUS1668</name>
</gene>
<protein>
    <submittedName>
        <fullName evidence="2">Uncharacterized protein</fullName>
    </submittedName>
</protein>
<keyword evidence="3" id="KW-1185">Reference proteome</keyword>